<evidence type="ECO:0000256" key="5">
    <source>
        <dbReference type="ARBA" id="ARBA00022741"/>
    </source>
</evidence>
<feature type="domain" description="HRDC" evidence="17">
    <location>
        <begin position="527"/>
        <end position="607"/>
    </location>
</feature>
<reference evidence="20" key="1">
    <citation type="submission" date="2021-04" db="EMBL/GenBank/DDBJ databases">
        <authorList>
            <person name="Rodrigo-Torres L."/>
            <person name="Arahal R. D."/>
            <person name="Lucena T."/>
        </authorList>
    </citation>
    <scope>NUCLEOTIDE SEQUENCE</scope>
    <source>
        <strain evidence="20">CECT 9275</strain>
    </source>
</reference>
<evidence type="ECO:0000256" key="13">
    <source>
        <dbReference type="ARBA" id="ARBA00023204"/>
    </source>
</evidence>
<dbReference type="InterPro" id="IPR002121">
    <property type="entry name" value="HRDC_dom"/>
</dbReference>
<dbReference type="PROSITE" id="PS51194">
    <property type="entry name" value="HELICASE_CTER"/>
    <property type="match status" value="1"/>
</dbReference>
<dbReference type="GO" id="GO:0009378">
    <property type="term" value="F:four-way junction helicase activity"/>
    <property type="evidence" value="ECO:0007669"/>
    <property type="project" value="TreeGrafter"/>
</dbReference>
<dbReference type="GO" id="GO:0005524">
    <property type="term" value="F:ATP binding"/>
    <property type="evidence" value="ECO:0007669"/>
    <property type="project" value="UniProtKB-KW"/>
</dbReference>
<evidence type="ECO:0000256" key="11">
    <source>
        <dbReference type="ARBA" id="ARBA00023125"/>
    </source>
</evidence>
<evidence type="ECO:0000256" key="15">
    <source>
        <dbReference type="ARBA" id="ARBA00034617"/>
    </source>
</evidence>
<dbReference type="GO" id="GO:0046872">
    <property type="term" value="F:metal ion binding"/>
    <property type="evidence" value="ECO:0007669"/>
    <property type="project" value="UniProtKB-KW"/>
</dbReference>
<dbReference type="InterPro" id="IPR001650">
    <property type="entry name" value="Helicase_C-like"/>
</dbReference>
<dbReference type="NCBIfam" id="TIGR00614">
    <property type="entry name" value="recQ_fam"/>
    <property type="match status" value="1"/>
</dbReference>
<comment type="cofactor">
    <cofactor evidence="2">
        <name>Zn(2+)</name>
        <dbReference type="ChEBI" id="CHEBI:29105"/>
    </cofactor>
</comment>
<keyword evidence="21" id="KW-1185">Reference proteome</keyword>
<keyword evidence="12" id="KW-0233">DNA recombination</keyword>
<keyword evidence="14" id="KW-0413">Isomerase</keyword>
<comment type="similarity">
    <text evidence="3">Belongs to the helicase family. RecQ subfamily.</text>
</comment>
<keyword evidence="5" id="KW-0547">Nucleotide-binding</keyword>
<dbReference type="RefSeq" id="WP_215240979.1">
    <property type="nucleotide sequence ID" value="NZ_CAJRAF010000002.1"/>
</dbReference>
<dbReference type="EC" id="5.6.2.4" evidence="16"/>
<evidence type="ECO:0000259" key="17">
    <source>
        <dbReference type="PROSITE" id="PS50967"/>
    </source>
</evidence>
<dbReference type="GO" id="GO:0006281">
    <property type="term" value="P:DNA repair"/>
    <property type="evidence" value="ECO:0007669"/>
    <property type="project" value="UniProtKB-KW"/>
</dbReference>
<dbReference type="CDD" id="cd18794">
    <property type="entry name" value="SF2_C_RecQ"/>
    <property type="match status" value="1"/>
</dbReference>
<dbReference type="InterPro" id="IPR006293">
    <property type="entry name" value="DNA_helicase_ATP-dep_RecQ_bac"/>
</dbReference>
<keyword evidence="6" id="KW-0227">DNA damage</keyword>
<dbReference type="GO" id="GO:0043590">
    <property type="term" value="C:bacterial nucleoid"/>
    <property type="evidence" value="ECO:0007669"/>
    <property type="project" value="TreeGrafter"/>
</dbReference>
<dbReference type="InterPro" id="IPR018982">
    <property type="entry name" value="RQC_domain"/>
</dbReference>
<keyword evidence="4" id="KW-0479">Metal-binding</keyword>
<evidence type="ECO:0000313" key="20">
    <source>
        <dbReference type="EMBL" id="CAG5010016.1"/>
    </source>
</evidence>
<evidence type="ECO:0000256" key="12">
    <source>
        <dbReference type="ARBA" id="ARBA00023172"/>
    </source>
</evidence>
<evidence type="ECO:0000256" key="3">
    <source>
        <dbReference type="ARBA" id="ARBA00005446"/>
    </source>
</evidence>
<dbReference type="Pfam" id="PF14493">
    <property type="entry name" value="HTH_40"/>
    <property type="match status" value="1"/>
</dbReference>
<dbReference type="InterPro" id="IPR044876">
    <property type="entry name" value="HRDC_dom_sf"/>
</dbReference>
<dbReference type="SMART" id="SM00487">
    <property type="entry name" value="DEXDc"/>
    <property type="match status" value="1"/>
</dbReference>
<evidence type="ECO:0000256" key="9">
    <source>
        <dbReference type="ARBA" id="ARBA00022833"/>
    </source>
</evidence>
<evidence type="ECO:0000256" key="2">
    <source>
        <dbReference type="ARBA" id="ARBA00001947"/>
    </source>
</evidence>
<dbReference type="GO" id="GO:0043138">
    <property type="term" value="F:3'-5' DNA helicase activity"/>
    <property type="evidence" value="ECO:0007669"/>
    <property type="project" value="UniProtKB-EC"/>
</dbReference>
<keyword evidence="7 20" id="KW-0378">Hydrolase</keyword>
<organism evidence="20 21">
    <name type="scientific">Dyadobacter helix</name>
    <dbReference type="NCBI Taxonomy" id="2822344"/>
    <lineage>
        <taxon>Bacteria</taxon>
        <taxon>Pseudomonadati</taxon>
        <taxon>Bacteroidota</taxon>
        <taxon>Cytophagia</taxon>
        <taxon>Cytophagales</taxon>
        <taxon>Spirosomataceae</taxon>
        <taxon>Dyadobacter</taxon>
    </lineage>
</organism>
<dbReference type="GO" id="GO:0003677">
    <property type="term" value="F:DNA binding"/>
    <property type="evidence" value="ECO:0007669"/>
    <property type="project" value="UniProtKB-KW"/>
</dbReference>
<dbReference type="PROSITE" id="PS50967">
    <property type="entry name" value="HRDC"/>
    <property type="match status" value="1"/>
</dbReference>
<dbReference type="Gene3D" id="1.10.10.10">
    <property type="entry name" value="Winged helix-like DNA-binding domain superfamily/Winged helix DNA-binding domain"/>
    <property type="match status" value="1"/>
</dbReference>
<dbReference type="Gene3D" id="1.10.150.80">
    <property type="entry name" value="HRDC domain"/>
    <property type="match status" value="1"/>
</dbReference>
<dbReference type="Pfam" id="PF00270">
    <property type="entry name" value="DEAD"/>
    <property type="match status" value="1"/>
</dbReference>
<comment type="catalytic activity">
    <reaction evidence="15">
        <text>Couples ATP hydrolysis with the unwinding of duplex DNA by translocating in the 3'-5' direction.</text>
        <dbReference type="EC" id="5.6.2.4"/>
    </reaction>
</comment>
<dbReference type="PROSITE" id="PS51192">
    <property type="entry name" value="HELICASE_ATP_BIND_1"/>
    <property type="match status" value="1"/>
</dbReference>
<dbReference type="Pfam" id="PF16124">
    <property type="entry name" value="RecQ_Zn_bind"/>
    <property type="match status" value="1"/>
</dbReference>
<dbReference type="InterPro" id="IPR036388">
    <property type="entry name" value="WH-like_DNA-bd_sf"/>
</dbReference>
<evidence type="ECO:0000256" key="7">
    <source>
        <dbReference type="ARBA" id="ARBA00022801"/>
    </source>
</evidence>
<dbReference type="Pfam" id="PF09382">
    <property type="entry name" value="RQC"/>
    <property type="match status" value="1"/>
</dbReference>
<dbReference type="InterPro" id="IPR027417">
    <property type="entry name" value="P-loop_NTPase"/>
</dbReference>
<comment type="cofactor">
    <cofactor evidence="1">
        <name>Mg(2+)</name>
        <dbReference type="ChEBI" id="CHEBI:18420"/>
    </cofactor>
</comment>
<dbReference type="GO" id="GO:0005737">
    <property type="term" value="C:cytoplasm"/>
    <property type="evidence" value="ECO:0007669"/>
    <property type="project" value="TreeGrafter"/>
</dbReference>
<comment type="caution">
    <text evidence="20">The sequence shown here is derived from an EMBL/GenBank/DDBJ whole genome shotgun (WGS) entry which is preliminary data.</text>
</comment>
<dbReference type="SMART" id="SM00490">
    <property type="entry name" value="HELICc"/>
    <property type="match status" value="1"/>
</dbReference>
<sequence length="715" mass="81055">MPVHKSDALKKYFGYDSFRPQQAEIIDNVMADKDCLVLMPTGGGKSICFQIPAILRPGLTVVISPLIALMKDQVEALKGNGIPAAFLNSTLSATEADQIMWQAKLGELKLLYIAPERLFSGNTFDFLRSWNVGLFAIDESHCISSWGHDFRPEYRQLNALKKHFPNIPIIALTATADRVTRRDILKQLGIEHAETFVASFDRPNLNLTVSPGRKRIEQIRRFISKHENKAGIIYCLSRKGTETVATSLKNAGFKAEYYHAGMGAEQRSKVQEQFLKDDIQIIVATIAFGMGIDKSNVRWIIHYNLPSNVESFYQEIGRAGRDGSPADTVLFYSYMDIITRQDMINQTEQPEIQKEVLHAKLNRMKQYAEADICRRRILLSYFNEAVDQDCGNCDVCRNPRTRFDATIIAQKALSGIARTDQKVAMGMLIDILRGSRNRNILQHGYDRLPTFGVGADLRAEEWAEYIIQLLNSGVIDIAYDEAHAFKLNPVSRQVLKGERSVELVKFIPLSERKAKEELIPQEKPKQEIVRDALFERLRLLRKQMADAMAVPPYVIFSDATLSEMAQKRPVSEAQMKTVSGIGAEKYRRYGEVFINEILSFDKVNPPAKTRLAKGMTYTETLELFTEGYSVKVIAEKRGLSTVTILSHLIKLKDDGHEINLKALIDDQSYQTITKAAQEMNIRKDDALKPLFELLNEQFDYGQIRLALVIMEEGYH</sequence>
<dbReference type="InterPro" id="IPR014001">
    <property type="entry name" value="Helicase_ATP-bd"/>
</dbReference>
<gene>
    <name evidence="20" type="primary">recQ_2</name>
    <name evidence="20" type="ORF">DYBT9275_04622</name>
</gene>
<dbReference type="FunFam" id="3.40.50.300:FF:000156">
    <property type="entry name" value="ATP-dependent DNA helicase recQ"/>
    <property type="match status" value="1"/>
</dbReference>
<feature type="domain" description="Helicase ATP-binding" evidence="18">
    <location>
        <begin position="26"/>
        <end position="194"/>
    </location>
</feature>
<feature type="domain" description="Helicase C-terminal" evidence="19">
    <location>
        <begin position="218"/>
        <end position="365"/>
    </location>
</feature>
<dbReference type="NCBIfam" id="TIGR01389">
    <property type="entry name" value="recQ"/>
    <property type="match status" value="1"/>
</dbReference>
<dbReference type="InterPro" id="IPR011545">
    <property type="entry name" value="DEAD/DEAH_box_helicase_dom"/>
</dbReference>
<dbReference type="GO" id="GO:0006260">
    <property type="term" value="P:DNA replication"/>
    <property type="evidence" value="ECO:0007669"/>
    <property type="project" value="InterPro"/>
</dbReference>
<dbReference type="EMBL" id="CAJRAF010000002">
    <property type="protein sequence ID" value="CAG5010016.1"/>
    <property type="molecule type" value="Genomic_DNA"/>
</dbReference>
<dbReference type="InterPro" id="IPR010997">
    <property type="entry name" value="HRDC-like_sf"/>
</dbReference>
<dbReference type="SUPFAM" id="SSF46785">
    <property type="entry name" value="Winged helix' DNA-binding domain"/>
    <property type="match status" value="1"/>
</dbReference>
<dbReference type="InterPro" id="IPR036390">
    <property type="entry name" value="WH_DNA-bd_sf"/>
</dbReference>
<dbReference type="InterPro" id="IPR029491">
    <property type="entry name" value="Helicase_HTH"/>
</dbReference>
<dbReference type="SMART" id="SM00341">
    <property type="entry name" value="HRDC"/>
    <property type="match status" value="1"/>
</dbReference>
<keyword evidence="13" id="KW-0234">DNA repair</keyword>
<proteinExistence type="inferred from homology"/>
<dbReference type="Gene3D" id="3.40.50.300">
    <property type="entry name" value="P-loop containing nucleotide triphosphate hydrolases"/>
    <property type="match status" value="2"/>
</dbReference>
<dbReference type="InterPro" id="IPR032284">
    <property type="entry name" value="RecQ_Zn-bd"/>
</dbReference>
<dbReference type="Pfam" id="PF00570">
    <property type="entry name" value="HRDC"/>
    <property type="match status" value="1"/>
</dbReference>
<keyword evidence="9" id="KW-0862">Zinc</keyword>
<evidence type="ECO:0000256" key="4">
    <source>
        <dbReference type="ARBA" id="ARBA00022723"/>
    </source>
</evidence>
<evidence type="ECO:0000256" key="10">
    <source>
        <dbReference type="ARBA" id="ARBA00022840"/>
    </source>
</evidence>
<evidence type="ECO:0000259" key="19">
    <source>
        <dbReference type="PROSITE" id="PS51194"/>
    </source>
</evidence>
<dbReference type="GO" id="GO:0009432">
    <property type="term" value="P:SOS response"/>
    <property type="evidence" value="ECO:0007669"/>
    <property type="project" value="UniProtKB-UniRule"/>
</dbReference>
<evidence type="ECO:0000256" key="16">
    <source>
        <dbReference type="NCBIfam" id="TIGR01389"/>
    </source>
</evidence>
<dbReference type="PANTHER" id="PTHR13710">
    <property type="entry name" value="DNA HELICASE RECQ FAMILY MEMBER"/>
    <property type="match status" value="1"/>
</dbReference>
<evidence type="ECO:0000256" key="8">
    <source>
        <dbReference type="ARBA" id="ARBA00022806"/>
    </source>
</evidence>
<dbReference type="GO" id="GO:0016787">
    <property type="term" value="F:hydrolase activity"/>
    <property type="evidence" value="ECO:0007669"/>
    <property type="project" value="UniProtKB-KW"/>
</dbReference>
<dbReference type="Pfam" id="PF00271">
    <property type="entry name" value="Helicase_C"/>
    <property type="match status" value="1"/>
</dbReference>
<keyword evidence="8 20" id="KW-0347">Helicase</keyword>
<dbReference type="AlphaFoldDB" id="A0A916JGW5"/>
<keyword evidence="11" id="KW-0238">DNA-binding</keyword>
<dbReference type="SUPFAM" id="SSF52540">
    <property type="entry name" value="P-loop containing nucleoside triphosphate hydrolases"/>
    <property type="match status" value="1"/>
</dbReference>
<accession>A0A916JGW5</accession>
<evidence type="ECO:0000256" key="14">
    <source>
        <dbReference type="ARBA" id="ARBA00023235"/>
    </source>
</evidence>
<evidence type="ECO:0000256" key="6">
    <source>
        <dbReference type="ARBA" id="ARBA00022763"/>
    </source>
</evidence>
<evidence type="ECO:0000313" key="21">
    <source>
        <dbReference type="Proteomes" id="UP000680038"/>
    </source>
</evidence>
<dbReference type="CDD" id="cd17920">
    <property type="entry name" value="DEXHc_RecQ"/>
    <property type="match status" value="1"/>
</dbReference>
<keyword evidence="10" id="KW-0067">ATP-binding</keyword>
<dbReference type="PANTHER" id="PTHR13710:SF105">
    <property type="entry name" value="ATP-DEPENDENT DNA HELICASE Q1"/>
    <property type="match status" value="1"/>
</dbReference>
<evidence type="ECO:0000259" key="18">
    <source>
        <dbReference type="PROSITE" id="PS51192"/>
    </source>
</evidence>
<dbReference type="Proteomes" id="UP000680038">
    <property type="component" value="Unassembled WGS sequence"/>
</dbReference>
<dbReference type="SUPFAM" id="SSF47819">
    <property type="entry name" value="HRDC-like"/>
    <property type="match status" value="1"/>
</dbReference>
<dbReference type="SMART" id="SM00956">
    <property type="entry name" value="RQC"/>
    <property type="match status" value="1"/>
</dbReference>
<dbReference type="Gene3D" id="1.10.10.1390">
    <property type="entry name" value="ATP-dependent DNA helicase RecQ"/>
    <property type="match status" value="1"/>
</dbReference>
<evidence type="ECO:0000256" key="1">
    <source>
        <dbReference type="ARBA" id="ARBA00001946"/>
    </source>
</evidence>
<dbReference type="GO" id="GO:0006310">
    <property type="term" value="P:DNA recombination"/>
    <property type="evidence" value="ECO:0007669"/>
    <property type="project" value="UniProtKB-UniRule"/>
</dbReference>
<dbReference type="FunFam" id="3.40.50.300:FF:000296">
    <property type="entry name" value="ATP-dependent DNA helicase RecQ"/>
    <property type="match status" value="1"/>
</dbReference>
<name>A0A916JGW5_9BACT</name>
<dbReference type="InterPro" id="IPR004589">
    <property type="entry name" value="DNA_helicase_ATP-dep_RecQ"/>
</dbReference>
<dbReference type="GO" id="GO:0030894">
    <property type="term" value="C:replisome"/>
    <property type="evidence" value="ECO:0007669"/>
    <property type="project" value="TreeGrafter"/>
</dbReference>
<protein>
    <recommendedName>
        <fullName evidence="16">DNA helicase RecQ</fullName>
        <ecNumber evidence="16">5.6.2.4</ecNumber>
    </recommendedName>
</protein>